<evidence type="ECO:0000313" key="2">
    <source>
        <dbReference type="EMBL" id="RST59785.1"/>
    </source>
</evidence>
<keyword evidence="1" id="KW-0472">Membrane</keyword>
<dbReference type="OrthoDB" id="2665022at2"/>
<comment type="caution">
    <text evidence="2">The sequence shown here is derived from an EMBL/GenBank/DDBJ whole genome shotgun (WGS) entry which is preliminary data.</text>
</comment>
<dbReference type="RefSeq" id="WP_120115885.1">
    <property type="nucleotide sequence ID" value="NZ_QYTW02000008.1"/>
</dbReference>
<gene>
    <name evidence="2" type="ORF">D5F11_010250</name>
</gene>
<reference evidence="2 3" key="1">
    <citation type="submission" date="2018-12" db="EMBL/GenBank/DDBJ databases">
        <authorList>
            <person name="Sun L."/>
            <person name="Chen Z."/>
        </authorList>
    </citation>
    <scope>NUCLEOTIDE SEQUENCE [LARGE SCALE GENOMIC DNA]</scope>
    <source>
        <strain evidence="2 3">LMG 29736</strain>
    </source>
</reference>
<dbReference type="EMBL" id="QYTW02000008">
    <property type="protein sequence ID" value="RST59785.1"/>
    <property type="molecule type" value="Genomic_DNA"/>
</dbReference>
<feature type="transmembrane region" description="Helical" evidence="1">
    <location>
        <begin position="48"/>
        <end position="67"/>
    </location>
</feature>
<protein>
    <submittedName>
        <fullName evidence="2">Uncharacterized protein</fullName>
    </submittedName>
</protein>
<evidence type="ECO:0000313" key="3">
    <source>
        <dbReference type="Proteomes" id="UP000287296"/>
    </source>
</evidence>
<dbReference type="AlphaFoldDB" id="A0A429X8J5"/>
<proteinExistence type="predicted"/>
<evidence type="ECO:0000256" key="1">
    <source>
        <dbReference type="SAM" id="Phobius"/>
    </source>
</evidence>
<dbReference type="Proteomes" id="UP000287296">
    <property type="component" value="Unassembled WGS sequence"/>
</dbReference>
<sequence>MKNQRKTLKKQLDKEMNHITFSKQQEVIDRLHPVSFKQKALLIWNKEIELSLLPLVAIVVVILSLGIKYNDVTPDHVAKTKDELVEIDEYRYWKGDLEKMVTRYEN</sequence>
<keyword evidence="1" id="KW-1133">Transmembrane helix</keyword>
<accession>A0A429X8J5</accession>
<keyword evidence="1" id="KW-0812">Transmembrane</keyword>
<organism evidence="2 3">
    <name type="scientific">Siminovitchia terrae</name>
    <name type="common">Bacillus terrae</name>
    <dbReference type="NCBI Taxonomy" id="1914933"/>
    <lineage>
        <taxon>Bacteria</taxon>
        <taxon>Bacillati</taxon>
        <taxon>Bacillota</taxon>
        <taxon>Bacilli</taxon>
        <taxon>Bacillales</taxon>
        <taxon>Bacillaceae</taxon>
        <taxon>Siminovitchia</taxon>
    </lineage>
</organism>
<name>A0A429X8J5_SIMTE</name>